<dbReference type="Pfam" id="PF02423">
    <property type="entry name" value="OCD_Mu_crystall"/>
    <property type="match status" value="1"/>
</dbReference>
<dbReference type="EC" id="4.3.1.12" evidence="1"/>
<dbReference type="SUPFAM" id="SSF51735">
    <property type="entry name" value="NAD(P)-binding Rossmann-fold domains"/>
    <property type="match status" value="1"/>
</dbReference>
<dbReference type="Proteomes" id="UP000029839">
    <property type="component" value="Unassembled WGS sequence"/>
</dbReference>
<accession>A0A0A0BNC5</accession>
<evidence type="ECO:0000313" key="1">
    <source>
        <dbReference type="EMBL" id="KGM09425.1"/>
    </source>
</evidence>
<organism evidence="1 2">
    <name type="scientific">Cellulomonas carbonis T26</name>
    <dbReference type="NCBI Taxonomy" id="947969"/>
    <lineage>
        <taxon>Bacteria</taxon>
        <taxon>Bacillati</taxon>
        <taxon>Actinomycetota</taxon>
        <taxon>Actinomycetes</taxon>
        <taxon>Micrococcales</taxon>
        <taxon>Cellulomonadaceae</taxon>
        <taxon>Cellulomonas</taxon>
    </lineage>
</organism>
<dbReference type="Gene3D" id="3.40.50.720">
    <property type="entry name" value="NAD(P)-binding Rossmann-like Domain"/>
    <property type="match status" value="1"/>
</dbReference>
<dbReference type="PANTHER" id="PTHR13812">
    <property type="entry name" value="KETIMINE REDUCTASE MU-CRYSTALLIN"/>
    <property type="match status" value="1"/>
</dbReference>
<dbReference type="GO" id="GO:0008473">
    <property type="term" value="F:ornithine cyclodeaminase activity"/>
    <property type="evidence" value="ECO:0007669"/>
    <property type="project" value="UniProtKB-EC"/>
</dbReference>
<dbReference type="InterPro" id="IPR036291">
    <property type="entry name" value="NAD(P)-bd_dom_sf"/>
</dbReference>
<sequence>MSAGRPFLYLSHADVVAAGVLDAARCVDVCEEVFGLLASGDYLMGGPGKNSHGLGLVFPASSPFPGMPLAGPDRRFVAMPAYVGGRFDVCGNKWYGSNPANPGRGLPRSVLTLTLNDKDTGEPLCLMSANAVSAARTGAIPALASRCLAPGSRVLAVIGCGVVNRAVVAAVMTQQPALEHVVLHDVDADASELMAAWVRDTYGVRADTAPTADACVAGADLVSVAASRRTPLEIASGSFADGATVLLSGPMASDDAFWCDSRVVYDHVPLHQEYVREAAAAPDRGAAYDALIGGPLYRLIDAGRVPPLEGSVDLGSLLSGRVPRPVDPDARTVVVACGMAVFDVALGLDLYTTAVERGLGRALDLWGDELPPTAADLRPTRS</sequence>
<keyword evidence="1" id="KW-0456">Lyase</keyword>
<protein>
    <submittedName>
        <fullName evidence="1">Ornithine cyclodeaminase</fullName>
        <ecNumber evidence="1">4.3.1.12</ecNumber>
    </submittedName>
</protein>
<dbReference type="PIRSF" id="PIRSF001439">
    <property type="entry name" value="CryM"/>
    <property type="match status" value="1"/>
</dbReference>
<dbReference type="InterPro" id="IPR003462">
    <property type="entry name" value="ODC_Mu_crystall"/>
</dbReference>
<dbReference type="Gene3D" id="3.30.1780.10">
    <property type="entry name" value="ornithine cyclodeaminase, domain 1"/>
    <property type="match status" value="1"/>
</dbReference>
<gene>
    <name evidence="1" type="ORF">N868_02175</name>
</gene>
<reference evidence="1 2" key="1">
    <citation type="submission" date="2013-08" db="EMBL/GenBank/DDBJ databases">
        <title>Genome sequencing of Cellulomonas carbonis T26.</title>
        <authorList>
            <person name="Chen F."/>
            <person name="Li Y."/>
            <person name="Wang G."/>
        </authorList>
    </citation>
    <scope>NUCLEOTIDE SEQUENCE [LARGE SCALE GENOMIC DNA]</scope>
    <source>
        <strain evidence="1 2">T26</strain>
    </source>
</reference>
<evidence type="ECO:0000313" key="2">
    <source>
        <dbReference type="Proteomes" id="UP000029839"/>
    </source>
</evidence>
<proteinExistence type="predicted"/>
<name>A0A0A0BNC5_9CELL</name>
<comment type="caution">
    <text evidence="1">The sequence shown here is derived from an EMBL/GenBank/DDBJ whole genome shotgun (WGS) entry which is preliminary data.</text>
</comment>
<reference evidence="1 2" key="2">
    <citation type="journal article" date="2015" name="Stand. Genomic Sci.">
        <title>Draft genome sequence of Cellulomonas carbonis T26(T) and comparative analysis of six Cellulomonas genomes.</title>
        <authorList>
            <person name="Zhuang W."/>
            <person name="Zhang S."/>
            <person name="Xia X."/>
            <person name="Wang G."/>
        </authorList>
    </citation>
    <scope>NUCLEOTIDE SEQUENCE [LARGE SCALE GENOMIC DNA]</scope>
    <source>
        <strain evidence="1 2">T26</strain>
    </source>
</reference>
<keyword evidence="2" id="KW-1185">Reference proteome</keyword>
<dbReference type="PANTHER" id="PTHR13812:SF19">
    <property type="entry name" value="KETIMINE REDUCTASE MU-CRYSTALLIN"/>
    <property type="match status" value="1"/>
</dbReference>
<dbReference type="GO" id="GO:0005737">
    <property type="term" value="C:cytoplasm"/>
    <property type="evidence" value="ECO:0007669"/>
    <property type="project" value="TreeGrafter"/>
</dbReference>
<dbReference type="AlphaFoldDB" id="A0A0A0BNC5"/>
<dbReference type="InterPro" id="IPR023401">
    <property type="entry name" value="ODC_N"/>
</dbReference>
<dbReference type="RefSeq" id="WP_052426450.1">
    <property type="nucleotide sequence ID" value="NZ_AXCY01000097.1"/>
</dbReference>
<dbReference type="EMBL" id="AXCY01000097">
    <property type="protein sequence ID" value="KGM09425.1"/>
    <property type="molecule type" value="Genomic_DNA"/>
</dbReference>